<evidence type="ECO:0000313" key="1">
    <source>
        <dbReference type="EMBL" id="KAK6923596.1"/>
    </source>
</evidence>
<sequence length="100" mass="11649">MMGILSIKKRHRHRLSIQSVFPGLSNTLLIRKKPPAIEKRSKVWVPSITLPLNLNWSREMNPHHIFEPSNRNPQLEMEFQNLNNLVESSVTGSREGVRQR</sequence>
<evidence type="ECO:0000313" key="2">
    <source>
        <dbReference type="Proteomes" id="UP001370490"/>
    </source>
</evidence>
<protein>
    <submittedName>
        <fullName evidence="1">Uncharacterized protein</fullName>
    </submittedName>
</protein>
<dbReference type="AlphaFoldDB" id="A0AAN8Z3P0"/>
<accession>A0AAN8Z3P0</accession>
<name>A0AAN8Z3P0_9MAGN</name>
<organism evidence="1 2">
    <name type="scientific">Dillenia turbinata</name>
    <dbReference type="NCBI Taxonomy" id="194707"/>
    <lineage>
        <taxon>Eukaryota</taxon>
        <taxon>Viridiplantae</taxon>
        <taxon>Streptophyta</taxon>
        <taxon>Embryophyta</taxon>
        <taxon>Tracheophyta</taxon>
        <taxon>Spermatophyta</taxon>
        <taxon>Magnoliopsida</taxon>
        <taxon>eudicotyledons</taxon>
        <taxon>Gunneridae</taxon>
        <taxon>Pentapetalae</taxon>
        <taxon>Dilleniales</taxon>
        <taxon>Dilleniaceae</taxon>
        <taxon>Dillenia</taxon>
    </lineage>
</organism>
<gene>
    <name evidence="1" type="ORF">RJ641_011900</name>
</gene>
<reference evidence="1 2" key="1">
    <citation type="submission" date="2023-12" db="EMBL/GenBank/DDBJ databases">
        <title>A high-quality genome assembly for Dillenia turbinata (Dilleniales).</title>
        <authorList>
            <person name="Chanderbali A."/>
        </authorList>
    </citation>
    <scope>NUCLEOTIDE SEQUENCE [LARGE SCALE GENOMIC DNA]</scope>
    <source>
        <strain evidence="1">LSX21</strain>
        <tissue evidence="1">Leaf</tissue>
    </source>
</reference>
<dbReference type="Proteomes" id="UP001370490">
    <property type="component" value="Unassembled WGS sequence"/>
</dbReference>
<proteinExistence type="predicted"/>
<keyword evidence="2" id="KW-1185">Reference proteome</keyword>
<comment type="caution">
    <text evidence="1">The sequence shown here is derived from an EMBL/GenBank/DDBJ whole genome shotgun (WGS) entry which is preliminary data.</text>
</comment>
<dbReference type="EMBL" id="JBAMMX010000018">
    <property type="protein sequence ID" value="KAK6923596.1"/>
    <property type="molecule type" value="Genomic_DNA"/>
</dbReference>